<evidence type="ECO:0000313" key="2">
    <source>
        <dbReference type="EMBL" id="KAD3068887.1"/>
    </source>
</evidence>
<keyword evidence="3" id="KW-1185">Reference proteome</keyword>
<organism evidence="2 3">
    <name type="scientific">Mikania micrantha</name>
    <name type="common">bitter vine</name>
    <dbReference type="NCBI Taxonomy" id="192012"/>
    <lineage>
        <taxon>Eukaryota</taxon>
        <taxon>Viridiplantae</taxon>
        <taxon>Streptophyta</taxon>
        <taxon>Embryophyta</taxon>
        <taxon>Tracheophyta</taxon>
        <taxon>Spermatophyta</taxon>
        <taxon>Magnoliopsida</taxon>
        <taxon>eudicotyledons</taxon>
        <taxon>Gunneridae</taxon>
        <taxon>Pentapetalae</taxon>
        <taxon>asterids</taxon>
        <taxon>campanulids</taxon>
        <taxon>Asterales</taxon>
        <taxon>Asteraceae</taxon>
        <taxon>Asteroideae</taxon>
        <taxon>Heliantheae alliance</taxon>
        <taxon>Eupatorieae</taxon>
        <taxon>Mikania</taxon>
    </lineage>
</organism>
<evidence type="ECO:0000259" key="1">
    <source>
        <dbReference type="Pfam" id="PF03732"/>
    </source>
</evidence>
<name>A0A5N6M4U9_9ASTR</name>
<accession>A0A5N6M4U9</accession>
<dbReference type="Pfam" id="PF03732">
    <property type="entry name" value="Retrotrans_gag"/>
    <property type="match status" value="1"/>
</dbReference>
<dbReference type="InterPro" id="IPR005162">
    <property type="entry name" value="Retrotrans_gag_dom"/>
</dbReference>
<dbReference type="AlphaFoldDB" id="A0A5N6M4U9"/>
<dbReference type="PANTHER" id="PTHR34222">
    <property type="entry name" value="GAG_PRE-INTEGRS DOMAIN-CONTAINING PROTEIN"/>
    <property type="match status" value="1"/>
</dbReference>
<dbReference type="Proteomes" id="UP000326396">
    <property type="component" value="Linkage Group LG7"/>
</dbReference>
<reference evidence="2 3" key="1">
    <citation type="submission" date="2019-05" db="EMBL/GenBank/DDBJ databases">
        <title>Mikania micrantha, genome provides insights into the molecular mechanism of rapid growth.</title>
        <authorList>
            <person name="Liu B."/>
        </authorList>
    </citation>
    <scope>NUCLEOTIDE SEQUENCE [LARGE SCALE GENOMIC DNA]</scope>
    <source>
        <strain evidence="2">NLD-2019</strain>
        <tissue evidence="2">Leaf</tissue>
    </source>
</reference>
<gene>
    <name evidence="2" type="ORF">E3N88_36767</name>
</gene>
<dbReference type="PANTHER" id="PTHR34222:SF93">
    <property type="entry name" value="GAG-POLYPEPTIDE OF LTR COPIA-TYPE-RELATED"/>
    <property type="match status" value="1"/>
</dbReference>
<feature type="domain" description="Retrotransposon gag" evidence="1">
    <location>
        <begin position="13"/>
        <end position="67"/>
    </location>
</feature>
<comment type="caution">
    <text evidence="2">The sequence shown here is derived from an EMBL/GenBank/DDBJ whole genome shotgun (WGS) entry which is preliminary data.</text>
</comment>
<dbReference type="OrthoDB" id="5544992at2759"/>
<evidence type="ECO:0000313" key="3">
    <source>
        <dbReference type="Proteomes" id="UP000326396"/>
    </source>
</evidence>
<proteinExistence type="predicted"/>
<sequence length="184" mass="21018">MEKNIRNSVKYADTASEIWSDLRERFGKESAPRAYELKQKIASARQEGNSVSYYFTQLRSIWDEAQSVQPFPRCSCGKCECNAGKRINEHQEKEHLYEFLMGLDTEFTVIKTQILATKPVSSIGTSYHMVAEDERQRAISSGTRNPTEPAAFKAFQKRDANHGHNKEKGGVKTMKEGNEHCFFL</sequence>
<protein>
    <recommendedName>
        <fullName evidence="1">Retrotransposon gag domain-containing protein</fullName>
    </recommendedName>
</protein>
<dbReference type="EMBL" id="SZYD01000017">
    <property type="protein sequence ID" value="KAD3068887.1"/>
    <property type="molecule type" value="Genomic_DNA"/>
</dbReference>